<reference evidence="1" key="2">
    <citation type="journal article" date="2022" name="Clin. Infect. Dis.">
        <title>Association between Clostridium innocuum and antibiotic-associated diarrhea in adults and children: A cross-sectional study and comparative genomics analysis.</title>
        <authorList>
            <person name="Cherny K.E."/>
            <person name="Muscat E.B."/>
            <person name="Balaji A."/>
            <person name="Mukherjee J."/>
            <person name="Ozer E.A."/>
            <person name="Angarone M.P."/>
            <person name="Hauser A.R."/>
            <person name="Sichel J.S."/>
            <person name="Amponsah E."/>
            <person name="Kociolek L.K."/>
        </authorList>
    </citation>
    <scope>NUCLEOTIDE SEQUENCE</scope>
    <source>
        <strain evidence="1">NU1-AC-029v</strain>
    </source>
</reference>
<dbReference type="EMBL" id="WWTN01000001">
    <property type="protein sequence ID" value="MZH54186.1"/>
    <property type="molecule type" value="Genomic_DNA"/>
</dbReference>
<reference evidence="2" key="1">
    <citation type="journal article" date="2019" name="Nat. Med.">
        <title>A library of human gut bacterial isolates paired with longitudinal multiomics data enables mechanistic microbiome research.</title>
        <authorList>
            <person name="Poyet M."/>
            <person name="Groussin M."/>
            <person name="Gibbons S.M."/>
            <person name="Avila-Pacheco J."/>
            <person name="Jiang X."/>
            <person name="Kearney S.M."/>
            <person name="Perrotta A.R."/>
            <person name="Berdy B."/>
            <person name="Zhao S."/>
            <person name="Lieberman T.D."/>
            <person name="Swanson P.K."/>
            <person name="Smith M."/>
            <person name="Roesemann S."/>
            <person name="Alexander J.E."/>
            <person name="Rich S.A."/>
            <person name="Livny J."/>
            <person name="Vlamakis H."/>
            <person name="Clish C."/>
            <person name="Bullock K."/>
            <person name="Deik A."/>
            <person name="Scott J."/>
            <person name="Pierce K.A."/>
            <person name="Xavier R.J."/>
            <person name="Alm E.J."/>
        </authorList>
    </citation>
    <scope>NUCLEOTIDE SEQUENCE</scope>
    <source>
        <strain evidence="2">BIOML-A12</strain>
    </source>
</reference>
<dbReference type="Proteomes" id="UP000604383">
    <property type="component" value="Unassembled WGS sequence"/>
</dbReference>
<dbReference type="AlphaFoldDB" id="A0AAP2XWA1"/>
<sequence length="50" mass="6032">MKKAKDVYIVSHQYLHTAKNRRTQTSMSVLSDLYRNYEKAEAEEMERYMS</sequence>
<comment type="caution">
    <text evidence="1">The sequence shown here is derived from an EMBL/GenBank/DDBJ whole genome shotgun (WGS) entry which is preliminary data.</text>
</comment>
<evidence type="ECO:0000313" key="3">
    <source>
        <dbReference type="Proteomes" id="UP001203972"/>
    </source>
</evidence>
<dbReference type="Proteomes" id="UP001203972">
    <property type="component" value="Unassembled WGS sequence"/>
</dbReference>
<evidence type="ECO:0000313" key="2">
    <source>
        <dbReference type="EMBL" id="MZH54186.1"/>
    </source>
</evidence>
<protein>
    <submittedName>
        <fullName evidence="1">Uncharacterized protein</fullName>
    </submittedName>
</protein>
<dbReference type="RefSeq" id="WP_009588891.1">
    <property type="nucleotide sequence ID" value="NZ_AP025565.1"/>
</dbReference>
<proteinExistence type="predicted"/>
<organism evidence="1 3">
    <name type="scientific">Clostridium innocuum</name>
    <dbReference type="NCBI Taxonomy" id="1522"/>
    <lineage>
        <taxon>Bacteria</taxon>
        <taxon>Bacillati</taxon>
        <taxon>Bacillota</taxon>
        <taxon>Clostridia</taxon>
        <taxon>Eubacteriales</taxon>
        <taxon>Clostridiaceae</taxon>
        <taxon>Clostridium</taxon>
    </lineage>
</organism>
<evidence type="ECO:0000313" key="1">
    <source>
        <dbReference type="EMBL" id="MCR0234491.1"/>
    </source>
</evidence>
<accession>A0AAP2XWA1</accession>
<dbReference type="EMBL" id="JAKTMA010000034">
    <property type="protein sequence ID" value="MCR0234491.1"/>
    <property type="molecule type" value="Genomic_DNA"/>
</dbReference>
<name>A0AAP2XWA1_CLOIN</name>
<gene>
    <name evidence="2" type="ORF">GT664_00105</name>
    <name evidence="1" type="ORF">MKC95_17115</name>
</gene>